<comment type="caution">
    <text evidence="2">The sequence shown here is derived from an EMBL/GenBank/DDBJ whole genome shotgun (WGS) entry which is preliminary data.</text>
</comment>
<feature type="signal peptide" evidence="1">
    <location>
        <begin position="1"/>
        <end position="20"/>
    </location>
</feature>
<keyword evidence="1" id="KW-0732">Signal</keyword>
<keyword evidence="3" id="KW-1185">Reference proteome</keyword>
<dbReference type="AlphaFoldDB" id="A0A916QS52"/>
<evidence type="ECO:0000313" key="3">
    <source>
        <dbReference type="Proteomes" id="UP000628017"/>
    </source>
</evidence>
<reference evidence="2" key="2">
    <citation type="submission" date="2020-09" db="EMBL/GenBank/DDBJ databases">
        <authorList>
            <person name="Sun Q."/>
            <person name="Zhou Y."/>
        </authorList>
    </citation>
    <scope>NUCLEOTIDE SEQUENCE</scope>
    <source>
        <strain evidence="2">CGMCC 1.15880</strain>
    </source>
</reference>
<feature type="chain" id="PRO_5037069922" evidence="1">
    <location>
        <begin position="21"/>
        <end position="166"/>
    </location>
</feature>
<dbReference type="RefSeq" id="WP_188670250.1">
    <property type="nucleotide sequence ID" value="NZ_BMKA01000001.1"/>
</dbReference>
<evidence type="ECO:0000256" key="1">
    <source>
        <dbReference type="SAM" id="SignalP"/>
    </source>
</evidence>
<gene>
    <name evidence="2" type="ORF">GCM10011498_03060</name>
</gene>
<proteinExistence type="predicted"/>
<reference evidence="2" key="1">
    <citation type="journal article" date="2014" name="Int. J. Syst. Evol. Microbiol.">
        <title>Complete genome sequence of Corynebacterium casei LMG S-19264T (=DSM 44701T), isolated from a smear-ripened cheese.</title>
        <authorList>
            <consortium name="US DOE Joint Genome Institute (JGI-PGF)"/>
            <person name="Walter F."/>
            <person name="Albersmeier A."/>
            <person name="Kalinowski J."/>
            <person name="Ruckert C."/>
        </authorList>
    </citation>
    <scope>NUCLEOTIDE SEQUENCE</scope>
    <source>
        <strain evidence="2">CGMCC 1.15880</strain>
    </source>
</reference>
<name>A0A916QS52_9RHOB</name>
<protein>
    <submittedName>
        <fullName evidence="2">Uncharacterized protein</fullName>
    </submittedName>
</protein>
<evidence type="ECO:0000313" key="2">
    <source>
        <dbReference type="EMBL" id="GGA06708.1"/>
    </source>
</evidence>
<dbReference type="EMBL" id="BMKA01000001">
    <property type="protein sequence ID" value="GGA06708.1"/>
    <property type="molecule type" value="Genomic_DNA"/>
</dbReference>
<sequence>MNLPSKAIAILLLCAPSAFADTQVRSCVFDPDSPQSCSRFVGCIDDEGEYFHGTYIGQTSGTLSGRTSAGETCFGTWANEEGKDNGASTLTCGPESARFKYFARSNDFNVVSGVAISNKGRRMISWAGADLKGYLQVRYPDKSRSGIQCGETFVPLPDLSKTEKGS</sequence>
<accession>A0A916QS52</accession>
<organism evidence="2 3">
    <name type="scientific">Neptunicoccus cionae</name>
    <dbReference type="NCBI Taxonomy" id="2035344"/>
    <lineage>
        <taxon>Bacteria</taxon>
        <taxon>Pseudomonadati</taxon>
        <taxon>Pseudomonadota</taxon>
        <taxon>Alphaproteobacteria</taxon>
        <taxon>Rhodobacterales</taxon>
        <taxon>Paracoccaceae</taxon>
        <taxon>Neptunicoccus</taxon>
    </lineage>
</organism>
<dbReference type="Proteomes" id="UP000628017">
    <property type="component" value="Unassembled WGS sequence"/>
</dbReference>